<evidence type="ECO:0000259" key="1">
    <source>
        <dbReference type="SMART" id="SM00849"/>
    </source>
</evidence>
<dbReference type="Gene3D" id="3.60.15.10">
    <property type="entry name" value="Ribonuclease Z/Hydroxyacylglutathione hydrolase-like"/>
    <property type="match status" value="1"/>
</dbReference>
<gene>
    <name evidence="2" type="ORF">H9L06_08125</name>
</gene>
<reference evidence="2 3" key="1">
    <citation type="submission" date="2020-08" db="EMBL/GenBank/DDBJ databases">
        <title>Genome sequence of Leucobacter denitrificans KACC 14055T.</title>
        <authorList>
            <person name="Hyun D.-W."/>
            <person name="Bae J.-W."/>
        </authorList>
    </citation>
    <scope>NUCLEOTIDE SEQUENCE [LARGE SCALE GENOMIC DNA]</scope>
    <source>
        <strain evidence="2 3">KACC 14055</strain>
    </source>
</reference>
<evidence type="ECO:0000313" key="3">
    <source>
        <dbReference type="Proteomes" id="UP000515934"/>
    </source>
</evidence>
<dbReference type="Pfam" id="PF00753">
    <property type="entry name" value="Lactamase_B"/>
    <property type="match status" value="1"/>
</dbReference>
<feature type="domain" description="Metallo-beta-lactamase" evidence="1">
    <location>
        <begin position="41"/>
        <end position="259"/>
    </location>
</feature>
<organism evidence="2 3">
    <name type="scientific">Leucobacter denitrificans</name>
    <dbReference type="NCBI Taxonomy" id="683042"/>
    <lineage>
        <taxon>Bacteria</taxon>
        <taxon>Bacillati</taxon>
        <taxon>Actinomycetota</taxon>
        <taxon>Actinomycetes</taxon>
        <taxon>Micrococcales</taxon>
        <taxon>Microbacteriaceae</taxon>
        <taxon>Leucobacter</taxon>
    </lineage>
</organism>
<accession>A0A7G9S321</accession>
<dbReference type="InterPro" id="IPR036866">
    <property type="entry name" value="RibonucZ/Hydroxyglut_hydro"/>
</dbReference>
<name>A0A7G9S321_9MICO</name>
<dbReference type="EMBL" id="CP060716">
    <property type="protein sequence ID" value="QNN62246.1"/>
    <property type="molecule type" value="Genomic_DNA"/>
</dbReference>
<evidence type="ECO:0000313" key="2">
    <source>
        <dbReference type="EMBL" id="QNN62246.1"/>
    </source>
</evidence>
<dbReference type="SUPFAM" id="SSF56281">
    <property type="entry name" value="Metallo-hydrolase/oxidoreductase"/>
    <property type="match status" value="1"/>
</dbReference>
<dbReference type="SMART" id="SM00849">
    <property type="entry name" value="Lactamase_B"/>
    <property type="match status" value="1"/>
</dbReference>
<protein>
    <submittedName>
        <fullName evidence="2">MBL fold metallo-hydrolase</fullName>
    </submittedName>
</protein>
<dbReference type="Proteomes" id="UP000515934">
    <property type="component" value="Chromosome"/>
</dbReference>
<keyword evidence="2" id="KW-0378">Hydrolase</keyword>
<keyword evidence="3" id="KW-1185">Reference proteome</keyword>
<dbReference type="AlphaFoldDB" id="A0A7G9S321"/>
<dbReference type="GO" id="GO:0016787">
    <property type="term" value="F:hydrolase activity"/>
    <property type="evidence" value="ECO:0007669"/>
    <property type="project" value="UniProtKB-KW"/>
</dbReference>
<proteinExistence type="predicted"/>
<dbReference type="InterPro" id="IPR001279">
    <property type="entry name" value="Metallo-B-lactamas"/>
</dbReference>
<dbReference type="KEGG" id="ldn:H9L06_08125"/>
<sequence>MQPTSANQAQALRDGTLPEVEEVRPGIYAIALDMPGLRPPYAFSYAILAPGGSRDVHLIDAGLGTDENWEALQQDLGSLDRSIEDVASVTVTHMHHDHLGLAPRIRDASGAVVRLHTREADAIERRATFGVADDPVATLARWGVPESEHEALLATGAMAADSGTEGEANVSIDERLQDGDVLQLGVYEARVIHTPVTLRGTFASPSRVRGSCSLATTCSRELIRASRSAVSGRPIHWASITPRSTGWPSSLAPRCCPGMGFGSRRLASVAPRFARTTKHARARSPRC</sequence>